<feature type="region of interest" description="Disordered" evidence="1">
    <location>
        <begin position="51"/>
        <end position="73"/>
    </location>
</feature>
<feature type="non-terminal residue" evidence="2">
    <location>
        <position position="1"/>
    </location>
</feature>
<dbReference type="AlphaFoldDB" id="A0A7T8KBU9"/>
<evidence type="ECO:0000256" key="1">
    <source>
        <dbReference type="SAM" id="MobiDB-lite"/>
    </source>
</evidence>
<keyword evidence="3" id="KW-1185">Reference proteome</keyword>
<dbReference type="EMBL" id="CP045892">
    <property type="protein sequence ID" value="QQP53019.1"/>
    <property type="molecule type" value="Genomic_DNA"/>
</dbReference>
<evidence type="ECO:0000313" key="3">
    <source>
        <dbReference type="Proteomes" id="UP000595437"/>
    </source>
</evidence>
<accession>A0A7T8KBU9</accession>
<organism evidence="2 3">
    <name type="scientific">Caligus rogercresseyi</name>
    <name type="common">Sea louse</name>
    <dbReference type="NCBI Taxonomy" id="217165"/>
    <lineage>
        <taxon>Eukaryota</taxon>
        <taxon>Metazoa</taxon>
        <taxon>Ecdysozoa</taxon>
        <taxon>Arthropoda</taxon>
        <taxon>Crustacea</taxon>
        <taxon>Multicrustacea</taxon>
        <taxon>Hexanauplia</taxon>
        <taxon>Copepoda</taxon>
        <taxon>Siphonostomatoida</taxon>
        <taxon>Caligidae</taxon>
        <taxon>Caligus</taxon>
    </lineage>
</organism>
<gene>
    <name evidence="2" type="ORF">FKW44_005342</name>
</gene>
<sequence>IKMQNELNTNKYVKLAYSAKKMSLCCEIGCRERLPLGISVEGNPPPSLYVAPVVKNPPRKAHKDPVTAEDCTL</sequence>
<proteinExistence type="predicted"/>
<evidence type="ECO:0000313" key="2">
    <source>
        <dbReference type="EMBL" id="QQP53019.1"/>
    </source>
</evidence>
<dbReference type="Proteomes" id="UP000595437">
    <property type="component" value="Chromosome 3"/>
</dbReference>
<reference evidence="3" key="1">
    <citation type="submission" date="2021-01" db="EMBL/GenBank/DDBJ databases">
        <title>Caligus Genome Assembly.</title>
        <authorList>
            <person name="Gallardo-Escarate C."/>
        </authorList>
    </citation>
    <scope>NUCLEOTIDE SEQUENCE [LARGE SCALE GENOMIC DNA]</scope>
</reference>
<protein>
    <submittedName>
        <fullName evidence="2">Uncharacterized protein</fullName>
    </submittedName>
</protein>
<name>A0A7T8KBU9_CALRO</name>